<dbReference type="InterPro" id="IPR009061">
    <property type="entry name" value="DNA-bd_dom_put_sf"/>
</dbReference>
<dbReference type="AlphaFoldDB" id="A0A6I3RY22"/>
<proteinExistence type="predicted"/>
<dbReference type="RefSeq" id="WP_155166105.1">
    <property type="nucleotide sequence ID" value="NZ_CANTID010000019.1"/>
</dbReference>
<gene>
    <name evidence="1" type="ORF">GMD42_08805</name>
</gene>
<dbReference type="PROSITE" id="PS51736">
    <property type="entry name" value="RECOMBINASES_3"/>
    <property type="match status" value="1"/>
</dbReference>
<dbReference type="SUPFAM" id="SSF46955">
    <property type="entry name" value="Putative DNA-binding domain"/>
    <property type="match status" value="1"/>
</dbReference>
<accession>A0A6I3RY22</accession>
<dbReference type="PANTHER" id="PTHR36172:SF1">
    <property type="entry name" value="RESOLVASE-RELATED"/>
    <property type="match status" value="1"/>
</dbReference>
<dbReference type="InterPro" id="IPR048046">
    <property type="entry name" value="Transpos_IS607"/>
</dbReference>
<dbReference type="InterPro" id="IPR006119">
    <property type="entry name" value="Resolv_N"/>
</dbReference>
<dbReference type="Gene3D" id="1.10.287.2170">
    <property type="match status" value="1"/>
</dbReference>
<protein>
    <submittedName>
        <fullName evidence="1">IS607 family transposase</fullName>
    </submittedName>
</protein>
<dbReference type="Pfam" id="PF00239">
    <property type="entry name" value="Resolvase"/>
    <property type="match status" value="1"/>
</dbReference>
<comment type="caution">
    <text evidence="1">The sequence shown here is derived from an EMBL/GenBank/DDBJ whole genome shotgun (WGS) entry which is preliminary data.</text>
</comment>
<dbReference type="GO" id="GO:0003677">
    <property type="term" value="F:DNA binding"/>
    <property type="evidence" value="ECO:0007669"/>
    <property type="project" value="InterPro"/>
</dbReference>
<dbReference type="Proteomes" id="UP000462362">
    <property type="component" value="Unassembled WGS sequence"/>
</dbReference>
<reference evidence="1 2" key="1">
    <citation type="journal article" date="2019" name="Nat. Med.">
        <title>A library of human gut bacterial isolates paired with longitudinal multiomics data enables mechanistic microbiome research.</title>
        <authorList>
            <person name="Poyet M."/>
            <person name="Groussin M."/>
            <person name="Gibbons S.M."/>
            <person name="Avila-Pacheco J."/>
            <person name="Jiang X."/>
            <person name="Kearney S.M."/>
            <person name="Perrotta A.R."/>
            <person name="Berdy B."/>
            <person name="Zhao S."/>
            <person name="Lieberman T.D."/>
            <person name="Swanson P.K."/>
            <person name="Smith M."/>
            <person name="Roesemann S."/>
            <person name="Alexander J.E."/>
            <person name="Rich S.A."/>
            <person name="Livny J."/>
            <person name="Vlamakis H."/>
            <person name="Clish C."/>
            <person name="Bullock K."/>
            <person name="Deik A."/>
            <person name="Scott J."/>
            <person name="Pierce K.A."/>
            <person name="Xavier R.J."/>
            <person name="Alm E.J."/>
        </authorList>
    </citation>
    <scope>NUCLEOTIDE SEQUENCE [LARGE SCALE GENOMIC DNA]</scope>
    <source>
        <strain evidence="1 2">BIOML-A2</strain>
    </source>
</reference>
<dbReference type="EMBL" id="WNCL01000026">
    <property type="protein sequence ID" value="MTU43716.1"/>
    <property type="molecule type" value="Genomic_DNA"/>
</dbReference>
<dbReference type="InterPro" id="IPR036162">
    <property type="entry name" value="Resolvase-like_N_sf"/>
</dbReference>
<dbReference type="PANTHER" id="PTHR36172">
    <property type="match status" value="1"/>
</dbReference>
<dbReference type="InterPro" id="IPR051491">
    <property type="entry name" value="Recombinase/Transposase-rel"/>
</dbReference>
<dbReference type="GO" id="GO:0000150">
    <property type="term" value="F:DNA strand exchange activity"/>
    <property type="evidence" value="ECO:0007669"/>
    <property type="project" value="InterPro"/>
</dbReference>
<dbReference type="Gene3D" id="3.40.50.1390">
    <property type="entry name" value="Resolvase, N-terminal catalytic domain"/>
    <property type="match status" value="1"/>
</dbReference>
<dbReference type="Gene3D" id="1.10.1660.10">
    <property type="match status" value="1"/>
</dbReference>
<dbReference type="Pfam" id="PF12728">
    <property type="entry name" value="HTH_17"/>
    <property type="match status" value="1"/>
</dbReference>
<dbReference type="InterPro" id="IPR041657">
    <property type="entry name" value="HTH_17"/>
</dbReference>
<name>A0A6I3RY22_9BURK</name>
<dbReference type="NCBIfam" id="NF033518">
    <property type="entry name" value="transpos_IS607"/>
    <property type="match status" value="1"/>
</dbReference>
<dbReference type="SMART" id="SM00857">
    <property type="entry name" value="Resolvase"/>
    <property type="match status" value="1"/>
</dbReference>
<evidence type="ECO:0000313" key="1">
    <source>
        <dbReference type="EMBL" id="MTU43716.1"/>
    </source>
</evidence>
<organism evidence="1 2">
    <name type="scientific">Parasutterella excrementihominis</name>
    <dbReference type="NCBI Taxonomy" id="487175"/>
    <lineage>
        <taxon>Bacteria</taxon>
        <taxon>Pseudomonadati</taxon>
        <taxon>Pseudomonadota</taxon>
        <taxon>Betaproteobacteria</taxon>
        <taxon>Burkholderiales</taxon>
        <taxon>Sutterellaceae</taxon>
        <taxon>Parasutterella</taxon>
    </lineage>
</organism>
<dbReference type="SUPFAM" id="SSF53041">
    <property type="entry name" value="Resolvase-like"/>
    <property type="match status" value="1"/>
</dbReference>
<evidence type="ECO:0000313" key="2">
    <source>
        <dbReference type="Proteomes" id="UP000462362"/>
    </source>
</evidence>
<sequence length="203" mass="23343">MREIHNLMTIGEVAGSFGVCVATVRRWCKNGKFSRVIRTIGNQRHFDPYEVHEMLHPTGGKRIMVGYPRVSSYDQRSDLTAQAERLSQYGCQLVIRDLGSGLNCKKPGLKRLLKLLLTKRVGALVVTHDDRLLRFGTELIYFIAHLMDTRIVILDEPEQQSFETELVKDVITLMTVFCARLYGKRSWKNKVKENTSIKNLSFR</sequence>